<dbReference type="RefSeq" id="WP_185270357.1">
    <property type="nucleotide sequence ID" value="NZ_CP055156.1"/>
</dbReference>
<keyword evidence="2" id="KW-1185">Reference proteome</keyword>
<dbReference type="KEGG" id="aswu:HUW51_14515"/>
<dbReference type="Proteomes" id="UP000515237">
    <property type="component" value="Chromosome"/>
</dbReference>
<evidence type="ECO:0000313" key="1">
    <source>
        <dbReference type="EMBL" id="QNF33875.1"/>
    </source>
</evidence>
<protein>
    <submittedName>
        <fullName evidence="1">Uncharacterized protein</fullName>
    </submittedName>
</protein>
<dbReference type="AlphaFoldDB" id="A0A7G7G9P1"/>
<name>A0A7G7G9P1_9BACT</name>
<gene>
    <name evidence="1" type="ORF">HUW51_14515</name>
</gene>
<accession>A0A7G7G9P1</accession>
<organism evidence="1 2">
    <name type="scientific">Adhaeribacter swui</name>
    <dbReference type="NCBI Taxonomy" id="2086471"/>
    <lineage>
        <taxon>Bacteria</taxon>
        <taxon>Pseudomonadati</taxon>
        <taxon>Bacteroidota</taxon>
        <taxon>Cytophagia</taxon>
        <taxon>Cytophagales</taxon>
        <taxon>Hymenobacteraceae</taxon>
        <taxon>Adhaeribacter</taxon>
    </lineage>
</organism>
<evidence type="ECO:0000313" key="2">
    <source>
        <dbReference type="Proteomes" id="UP000515237"/>
    </source>
</evidence>
<proteinExistence type="predicted"/>
<sequence length="50" mass="5493">MEKFTRLVFAAFALAIILYLTACAPTSLAPENNNSPKLGWRNNLPIPLSC</sequence>
<dbReference type="EMBL" id="CP055156">
    <property type="protein sequence ID" value="QNF33875.1"/>
    <property type="molecule type" value="Genomic_DNA"/>
</dbReference>
<reference evidence="1 2" key="1">
    <citation type="journal article" date="2018" name="Int. J. Syst. Evol. Microbiol.">
        <title>Adhaeribacter swui sp. nov., isolated from wet mud.</title>
        <authorList>
            <person name="Kim D.U."/>
            <person name="Kim K.W."/>
            <person name="Kang M.S."/>
            <person name="Kim J.Y."/>
            <person name="Jang J.H."/>
            <person name="Kim M.K."/>
        </authorList>
    </citation>
    <scope>NUCLEOTIDE SEQUENCE [LARGE SCALE GENOMIC DNA]</scope>
    <source>
        <strain evidence="1 2">KCTC 52873</strain>
    </source>
</reference>